<protein>
    <submittedName>
        <fullName evidence="2">Uncharacterized protein</fullName>
    </submittedName>
</protein>
<keyword evidence="3" id="KW-1185">Reference proteome</keyword>
<feature type="transmembrane region" description="Helical" evidence="1">
    <location>
        <begin position="54"/>
        <end position="74"/>
    </location>
</feature>
<evidence type="ECO:0000256" key="1">
    <source>
        <dbReference type="SAM" id="Phobius"/>
    </source>
</evidence>
<accession>A0ABM6JY25</accession>
<reference evidence="2 3" key="1">
    <citation type="submission" date="2016-04" db="EMBL/GenBank/DDBJ databases">
        <title>Comparative Genomics and Epigenetics of Sporosarcina ureae.</title>
        <authorList>
            <person name="Oliver A.S."/>
            <person name="Cooper K.K."/>
        </authorList>
    </citation>
    <scope>NUCLEOTIDE SEQUENCE [LARGE SCALE GENOMIC DNA]</scope>
    <source>
        <strain evidence="2 3">S204</strain>
    </source>
</reference>
<sequence>MYTFELTADLSATGWLKVMVQGFNGFVVSDVSMIARVSDGESVRAISNKDIHKMLNFFIVFVKLLFTIQLTLTIKSRRRKE</sequence>
<evidence type="ECO:0000313" key="3">
    <source>
        <dbReference type="Proteomes" id="UP000192486"/>
    </source>
</evidence>
<keyword evidence="1" id="KW-0812">Transmembrane</keyword>
<name>A0ABM6JY25_SPOUR</name>
<dbReference type="Proteomes" id="UP000192486">
    <property type="component" value="Chromosome"/>
</dbReference>
<organism evidence="2 3">
    <name type="scientific">Sporosarcina ureae</name>
    <dbReference type="NCBI Taxonomy" id="1571"/>
    <lineage>
        <taxon>Bacteria</taxon>
        <taxon>Bacillati</taxon>
        <taxon>Bacillota</taxon>
        <taxon>Bacilli</taxon>
        <taxon>Bacillales</taxon>
        <taxon>Caryophanaceae</taxon>
        <taxon>Sporosarcina</taxon>
    </lineage>
</organism>
<keyword evidence="1" id="KW-0472">Membrane</keyword>
<gene>
    <name evidence="2" type="ORF">SporoS204_12595</name>
</gene>
<proteinExistence type="predicted"/>
<keyword evidence="1" id="KW-1133">Transmembrane helix</keyword>
<dbReference type="EMBL" id="CP015108">
    <property type="protein sequence ID" value="ARF14918.1"/>
    <property type="molecule type" value="Genomic_DNA"/>
</dbReference>
<evidence type="ECO:0000313" key="2">
    <source>
        <dbReference type="EMBL" id="ARF14918.1"/>
    </source>
</evidence>